<dbReference type="Gene3D" id="2.30.30.40">
    <property type="entry name" value="SH3 Domains"/>
    <property type="match status" value="1"/>
</dbReference>
<dbReference type="InterPro" id="IPR047270">
    <property type="entry name" value="PH_ephexin"/>
</dbReference>
<feature type="compositionally biased region" description="Basic and acidic residues" evidence="4">
    <location>
        <begin position="594"/>
        <end position="607"/>
    </location>
</feature>
<feature type="domain" description="SH3" evidence="5">
    <location>
        <begin position="1494"/>
        <end position="1554"/>
    </location>
</feature>
<feature type="region of interest" description="Disordered" evidence="4">
    <location>
        <begin position="838"/>
        <end position="897"/>
    </location>
</feature>
<dbReference type="PANTHER" id="PTHR12845">
    <property type="entry name" value="GUANINE NUCLEOTIDE EXCHANGE FACTOR"/>
    <property type="match status" value="1"/>
</dbReference>
<dbReference type="InterPro" id="IPR011993">
    <property type="entry name" value="PH-like_dom_sf"/>
</dbReference>
<evidence type="ECO:0000313" key="9">
    <source>
        <dbReference type="RefSeq" id="XP_028984741.1"/>
    </source>
</evidence>
<dbReference type="SMART" id="SM00326">
    <property type="entry name" value="SH3"/>
    <property type="match status" value="1"/>
</dbReference>
<dbReference type="Gene3D" id="1.20.900.10">
    <property type="entry name" value="Dbl homology (DH) domain"/>
    <property type="match status" value="1"/>
</dbReference>
<dbReference type="SUPFAM" id="SSF48065">
    <property type="entry name" value="DBL homology domain (DH-domain)"/>
    <property type="match status" value="1"/>
</dbReference>
<evidence type="ECO:0000259" key="5">
    <source>
        <dbReference type="PROSITE" id="PS50002"/>
    </source>
</evidence>
<evidence type="ECO:0000256" key="4">
    <source>
        <dbReference type="SAM" id="MobiDB-lite"/>
    </source>
</evidence>
<dbReference type="Gene3D" id="2.30.29.30">
    <property type="entry name" value="Pleckstrin-homology domain (PH domain)/Phosphotyrosine-binding domain (PTB)"/>
    <property type="match status" value="1"/>
</dbReference>
<dbReference type="GO" id="GO:0005085">
    <property type="term" value="F:guanyl-nucleotide exchange factor activity"/>
    <property type="evidence" value="ECO:0007669"/>
    <property type="project" value="UniProtKB-KW"/>
</dbReference>
<feature type="region of interest" description="Disordered" evidence="4">
    <location>
        <begin position="197"/>
        <end position="824"/>
    </location>
</feature>
<dbReference type="SMART" id="SM00233">
    <property type="entry name" value="PH"/>
    <property type="match status" value="1"/>
</dbReference>
<feature type="compositionally biased region" description="Polar residues" evidence="4">
    <location>
        <begin position="425"/>
        <end position="434"/>
    </location>
</feature>
<protein>
    <submittedName>
        <fullName evidence="9">Uncharacterized protein arhgef5 isoform X2</fullName>
    </submittedName>
</protein>
<feature type="domain" description="DH" evidence="7">
    <location>
        <begin position="1169"/>
        <end position="1353"/>
    </location>
</feature>
<evidence type="ECO:0000313" key="8">
    <source>
        <dbReference type="Proteomes" id="UP000515150"/>
    </source>
</evidence>
<feature type="compositionally biased region" description="Basic and acidic residues" evidence="4">
    <location>
        <begin position="197"/>
        <end position="257"/>
    </location>
</feature>
<accession>A0A6P7KQJ7</accession>
<dbReference type="GO" id="GO:0005737">
    <property type="term" value="C:cytoplasm"/>
    <property type="evidence" value="ECO:0007669"/>
    <property type="project" value="TreeGrafter"/>
</dbReference>
<dbReference type="FunFam" id="1.20.900.10:FF:000007">
    <property type="entry name" value="rho guanine nucleotide exchange factor 19"/>
    <property type="match status" value="1"/>
</dbReference>
<feature type="compositionally biased region" description="Pro residues" evidence="4">
    <location>
        <begin position="1091"/>
        <end position="1104"/>
    </location>
</feature>
<organism evidence="8 9">
    <name type="scientific">Betta splendens</name>
    <name type="common">Siamese fighting fish</name>
    <dbReference type="NCBI Taxonomy" id="158456"/>
    <lineage>
        <taxon>Eukaryota</taxon>
        <taxon>Metazoa</taxon>
        <taxon>Chordata</taxon>
        <taxon>Craniata</taxon>
        <taxon>Vertebrata</taxon>
        <taxon>Euteleostomi</taxon>
        <taxon>Actinopterygii</taxon>
        <taxon>Neopterygii</taxon>
        <taxon>Teleostei</taxon>
        <taxon>Neoteleostei</taxon>
        <taxon>Acanthomorphata</taxon>
        <taxon>Anabantaria</taxon>
        <taxon>Anabantiformes</taxon>
        <taxon>Anabantoidei</taxon>
        <taxon>Osphronemidae</taxon>
        <taxon>Betta</taxon>
    </lineage>
</organism>
<evidence type="ECO:0000259" key="6">
    <source>
        <dbReference type="PROSITE" id="PS50003"/>
    </source>
</evidence>
<feature type="compositionally biased region" description="Basic and acidic residues" evidence="4">
    <location>
        <begin position="327"/>
        <end position="421"/>
    </location>
</feature>
<dbReference type="GeneID" id="114842889"/>
<dbReference type="PROSITE" id="PS50010">
    <property type="entry name" value="DH_2"/>
    <property type="match status" value="1"/>
</dbReference>
<dbReference type="InterPro" id="IPR000219">
    <property type="entry name" value="DH_dom"/>
</dbReference>
<feature type="compositionally biased region" description="Basic and acidic residues" evidence="4">
    <location>
        <begin position="456"/>
        <end position="491"/>
    </location>
</feature>
<feature type="compositionally biased region" description="Basic and acidic residues" evidence="4">
    <location>
        <begin position="54"/>
        <end position="110"/>
    </location>
</feature>
<feature type="compositionally biased region" description="Polar residues" evidence="4">
    <location>
        <begin position="38"/>
        <end position="49"/>
    </location>
</feature>
<gene>
    <name evidence="9" type="primary">arhgef5</name>
</gene>
<dbReference type="SUPFAM" id="SSF50729">
    <property type="entry name" value="PH domain-like"/>
    <property type="match status" value="1"/>
</dbReference>
<feature type="region of interest" description="Disordered" evidence="4">
    <location>
        <begin position="1083"/>
        <end position="1104"/>
    </location>
</feature>
<keyword evidence="8" id="KW-1185">Reference proteome</keyword>
<feature type="region of interest" description="Disordered" evidence="4">
    <location>
        <begin position="132"/>
        <end position="179"/>
    </location>
</feature>
<keyword evidence="2" id="KW-0344">Guanine-nucleotide releasing factor</keyword>
<feature type="region of interest" description="Disordered" evidence="4">
    <location>
        <begin position="32"/>
        <end position="111"/>
    </location>
</feature>
<dbReference type="SUPFAM" id="SSF50044">
    <property type="entry name" value="SH3-domain"/>
    <property type="match status" value="1"/>
</dbReference>
<feature type="compositionally biased region" description="Basic and acidic residues" evidence="4">
    <location>
        <begin position="838"/>
        <end position="849"/>
    </location>
</feature>
<feature type="compositionally biased region" description="Polar residues" evidence="4">
    <location>
        <begin position="740"/>
        <end position="753"/>
    </location>
</feature>
<dbReference type="InterPro" id="IPR001452">
    <property type="entry name" value="SH3_domain"/>
</dbReference>
<feature type="region of interest" description="Disordered" evidence="4">
    <location>
        <begin position="1117"/>
        <end position="1139"/>
    </location>
</feature>
<evidence type="ECO:0000256" key="3">
    <source>
        <dbReference type="PROSITE-ProRule" id="PRU00192"/>
    </source>
</evidence>
<dbReference type="PROSITE" id="PS50002">
    <property type="entry name" value="SH3"/>
    <property type="match status" value="1"/>
</dbReference>
<feature type="compositionally biased region" description="Basic and acidic residues" evidence="4">
    <location>
        <begin position="499"/>
        <end position="524"/>
    </location>
</feature>
<dbReference type="Proteomes" id="UP000515150">
    <property type="component" value="Chromosome 16"/>
</dbReference>
<dbReference type="CDD" id="cd01221">
    <property type="entry name" value="PH_ephexin"/>
    <property type="match status" value="1"/>
</dbReference>
<dbReference type="CTD" id="7984"/>
<feature type="compositionally biased region" description="Basic and acidic residues" evidence="4">
    <location>
        <begin position="756"/>
        <end position="782"/>
    </location>
</feature>
<dbReference type="PROSITE" id="PS50003">
    <property type="entry name" value="PH_DOMAIN"/>
    <property type="match status" value="1"/>
</dbReference>
<feature type="compositionally biased region" description="Basic and acidic residues" evidence="4">
    <location>
        <begin position="532"/>
        <end position="583"/>
    </location>
</feature>
<dbReference type="RefSeq" id="XP_028984741.1">
    <property type="nucleotide sequence ID" value="XM_029128908.2"/>
</dbReference>
<dbReference type="PANTHER" id="PTHR12845:SF2">
    <property type="entry name" value="DH DOMAIN-CONTAINING PROTEIN-RELATED"/>
    <property type="match status" value="1"/>
</dbReference>
<feature type="compositionally biased region" description="Basic and acidic residues" evidence="4">
    <location>
        <begin position="705"/>
        <end position="717"/>
    </location>
</feature>
<dbReference type="InterPro" id="IPR036028">
    <property type="entry name" value="SH3-like_dom_sf"/>
</dbReference>
<feature type="compositionally biased region" description="Acidic residues" evidence="4">
    <location>
        <begin position="629"/>
        <end position="639"/>
    </location>
</feature>
<feature type="compositionally biased region" description="Polar residues" evidence="4">
    <location>
        <begin position="789"/>
        <end position="800"/>
    </location>
</feature>
<evidence type="ECO:0000259" key="7">
    <source>
        <dbReference type="PROSITE" id="PS50010"/>
    </source>
</evidence>
<feature type="compositionally biased region" description="Basic and acidic residues" evidence="4">
    <location>
        <begin position="270"/>
        <end position="285"/>
    </location>
</feature>
<feature type="compositionally biased region" description="Acidic residues" evidence="4">
    <location>
        <begin position="673"/>
        <end position="689"/>
    </location>
</feature>
<name>A0A6P7KQJ7_BETSP</name>
<dbReference type="InterPro" id="IPR047271">
    <property type="entry name" value="Ephexin-like"/>
</dbReference>
<dbReference type="CDD" id="cd00160">
    <property type="entry name" value="RhoGEF"/>
    <property type="match status" value="1"/>
</dbReference>
<sequence>MVQWGSKALPSLTLSNMNMPDHKLQPVGRIHRDPSPRPTMTTPCVTPQLAQERVSNREGDWGRERDKARSNDVTPHERYYHPDRATAPRWREGEREWMQSERRPGGDKSRQVRALINVKMYIEKEMERGLKKGETFPRMTNSYGDHGRRKMSDATNDDDRLEKRKRDRQRQTGPGDWERERDREWLIERRREGPKHEIRIKAAEEGIKTRRRPVEDDRMQHRERYNEPESSIHDRRREVDHSRDRREKYAARNRDMGGKGGMTYSPHRQRAVEIDTDRSEREKAQKSGQSRGTRSEGDSVERELRRERARDREKENSKSDGGNNGKRVWEGDGDRYKEDNGQRYTDRDREREVDRSRKREVKKERERYQDVDRREEVRKRREDRERRADLNNDRALLKDREDHDRYKDYRQRKIKKEREADLTWAETTGFQPVNTRAPRVPPRSVSSGEWSSDMDDMTHRRDRGGYDEREPNENKRDAEQKPKRSERHESDTGDVAGRVPDHRRMWLDPQRDKNSKEEVCDRERYKLRKERRREEESMASRTKWVGEGRQGKQDPDEHLDQCRNREREKGRAEYTGETERESEGVSVDGDDVGEVSRDSDDEKEGHLSDGNGWSVDRRTAQTDEHPPDTTEEGDGEEGGVSDRFAKAGCETPWKPQNDRTLSAEAYVTLSSDGGDEEEREEDEDEEFEDCREYSHNGTSPVDVEIGERRELTMGKDEWVDEEQQGAEKQPKYVFCVIGQTLPQSGPGDTSPSEVDQVGHVETHNPELEEYNHCSDDATRQPRGDPYLTVSRNNDDLITSEQNRKDEAEQSASKEVKTATGEAAGAEITYASPALLRDTEETVEDTRGKAEYPCPQITESNRDSQTERLLVQWRGKHKEPAGEQRRQPSPVPRNPYADVPSEVNLEQVLDGINAGVLRSAEAEAVDRSQIVKGWTLCEEPKRHSQAPHLKWAKNVVRDILGNSEEETVDEPNAENQESMIRSGMHGEELVPGAKEGPFIMLTANEQNSEPELQDEDSLEDLRDDEGDWSQTWGGEELKNRLDSPFSRQKRKSKFFKRAQLYQQYNEAAQNLEILTQSGSHIHRLPEFGSQPLAPPPANRPLPPLPSVLHPHSYSFSSVKSLPLPEPPRSEGRPPSPRLSVSFTQSPTLWQDLPGVRNNSELAELTENQRRLQEVQFEVLTSEASYCRSLDIVVEHFVKSKQLGALLTSQDRNWLFSRLSDVRAISHSFLLKLEERVESDLMHFTVCDIIAQHCPRFKKVYVPYLTNQSYQDATYQRLMNENPAFKRIVEKLERNPVCERLPFRSFLILPFQRITRIKLLVQNIVKKTNPGTAEATQAIRAMKLLEKLIQESNDSISQMKNIESLVSLNAKVDFECKTLPLVSQSRRLIREGPVTELMDFSLKDTERNAYLHLFNDFLLVSLQKEGGRFTVIDHSPVKDLRGENCRVKLHTLQKNLFRLHMANRSLLLRSETQSDKLRWLSALSRPYPEVDFSAVKDVTQMQCIRAFVAQQPDELSLDKADIILVHQTCDNWVEGTRLPDCHRGWVPESNLEKITNDKIRERNLSDAIKLTTATAAV</sequence>
<feature type="compositionally biased region" description="Basic and acidic residues" evidence="4">
    <location>
        <begin position="615"/>
        <end position="628"/>
    </location>
</feature>
<feature type="compositionally biased region" description="Acidic residues" evidence="4">
    <location>
        <begin position="1010"/>
        <end position="1026"/>
    </location>
</feature>
<feature type="compositionally biased region" description="Basic and acidic residues" evidence="4">
    <location>
        <begin position="293"/>
        <end position="318"/>
    </location>
</feature>
<evidence type="ECO:0000256" key="2">
    <source>
        <dbReference type="ARBA" id="ARBA00022658"/>
    </source>
</evidence>
<reference evidence="9" key="1">
    <citation type="submission" date="2025-08" db="UniProtKB">
        <authorList>
            <consortium name="RefSeq"/>
        </authorList>
    </citation>
    <scope>IDENTIFICATION</scope>
</reference>
<dbReference type="InterPro" id="IPR035899">
    <property type="entry name" value="DBL_dom_sf"/>
</dbReference>
<feature type="domain" description="PH" evidence="6">
    <location>
        <begin position="1385"/>
        <end position="1486"/>
    </location>
</feature>
<dbReference type="Pfam" id="PF00621">
    <property type="entry name" value="RhoGEF"/>
    <property type="match status" value="1"/>
</dbReference>
<dbReference type="GO" id="GO:0005634">
    <property type="term" value="C:nucleus"/>
    <property type="evidence" value="ECO:0007669"/>
    <property type="project" value="TreeGrafter"/>
</dbReference>
<dbReference type="Pfam" id="PF00018">
    <property type="entry name" value="SH3_1"/>
    <property type="match status" value="1"/>
</dbReference>
<keyword evidence="1 3" id="KW-0728">SH3 domain</keyword>
<evidence type="ECO:0000256" key="1">
    <source>
        <dbReference type="ARBA" id="ARBA00022443"/>
    </source>
</evidence>
<dbReference type="InterPro" id="IPR001849">
    <property type="entry name" value="PH_domain"/>
</dbReference>
<feature type="compositionally biased region" description="Basic and acidic residues" evidence="4">
    <location>
        <begin position="801"/>
        <end position="816"/>
    </location>
</feature>
<proteinExistence type="predicted"/>
<feature type="region of interest" description="Disordered" evidence="4">
    <location>
        <begin position="1005"/>
        <end position="1034"/>
    </location>
</feature>
<dbReference type="SMART" id="SM00325">
    <property type="entry name" value="RhoGEF"/>
    <property type="match status" value="1"/>
</dbReference>